<comment type="caution">
    <text evidence="1">The sequence shown here is derived from an EMBL/GenBank/DDBJ whole genome shotgun (WGS) entry which is preliminary data.</text>
</comment>
<feature type="non-terminal residue" evidence="1">
    <location>
        <position position="1"/>
    </location>
</feature>
<proteinExistence type="predicted"/>
<keyword evidence="2" id="KW-1185">Reference proteome</keyword>
<evidence type="ECO:0000313" key="1">
    <source>
        <dbReference type="EMBL" id="KAH9305386.1"/>
    </source>
</evidence>
<evidence type="ECO:0000313" key="2">
    <source>
        <dbReference type="Proteomes" id="UP000824469"/>
    </source>
</evidence>
<accession>A0AA38FKA7</accession>
<organism evidence="1 2">
    <name type="scientific">Taxus chinensis</name>
    <name type="common">Chinese yew</name>
    <name type="synonym">Taxus wallichiana var. chinensis</name>
    <dbReference type="NCBI Taxonomy" id="29808"/>
    <lineage>
        <taxon>Eukaryota</taxon>
        <taxon>Viridiplantae</taxon>
        <taxon>Streptophyta</taxon>
        <taxon>Embryophyta</taxon>
        <taxon>Tracheophyta</taxon>
        <taxon>Spermatophyta</taxon>
        <taxon>Pinopsida</taxon>
        <taxon>Pinidae</taxon>
        <taxon>Conifers II</taxon>
        <taxon>Cupressales</taxon>
        <taxon>Taxaceae</taxon>
        <taxon>Taxus</taxon>
    </lineage>
</organism>
<name>A0AA38FKA7_TAXCH</name>
<reference evidence="1 2" key="1">
    <citation type="journal article" date="2021" name="Nat. Plants">
        <title>The Taxus genome provides insights into paclitaxel biosynthesis.</title>
        <authorList>
            <person name="Xiong X."/>
            <person name="Gou J."/>
            <person name="Liao Q."/>
            <person name="Li Y."/>
            <person name="Zhou Q."/>
            <person name="Bi G."/>
            <person name="Li C."/>
            <person name="Du R."/>
            <person name="Wang X."/>
            <person name="Sun T."/>
            <person name="Guo L."/>
            <person name="Liang H."/>
            <person name="Lu P."/>
            <person name="Wu Y."/>
            <person name="Zhang Z."/>
            <person name="Ro D.K."/>
            <person name="Shang Y."/>
            <person name="Huang S."/>
            <person name="Yan J."/>
        </authorList>
    </citation>
    <scope>NUCLEOTIDE SEQUENCE [LARGE SCALE GENOMIC DNA]</scope>
    <source>
        <strain evidence="1">Ta-2019</strain>
    </source>
</reference>
<protein>
    <submittedName>
        <fullName evidence="1">Uncharacterized protein</fullName>
    </submittedName>
</protein>
<dbReference type="EMBL" id="JAHRHJ020000008">
    <property type="protein sequence ID" value="KAH9305386.1"/>
    <property type="molecule type" value="Genomic_DNA"/>
</dbReference>
<dbReference type="Proteomes" id="UP000824469">
    <property type="component" value="Unassembled WGS sequence"/>
</dbReference>
<gene>
    <name evidence="1" type="ORF">KI387_009790</name>
</gene>
<feature type="non-terminal residue" evidence="1">
    <location>
        <position position="216"/>
    </location>
</feature>
<dbReference type="AlphaFoldDB" id="A0AA38FKA7"/>
<sequence length="216" mass="25529">VCVVEVPKSVMLYPMPTDERGRIRRQKELGVDQTIIVDQLQFPFSFQSRLQRDLKCQNKRILQCIPDKLLKILPKLKLREGKELLWKMKPRLPGNEYGYRSGSKMRKHQFSRNHCVHFLLLSVFLYFWHLKEGSTAKAVGKWPGCIRAVPRIVLFQYLYPNLVKGMDLGGMADHRKCFCVTKLNRSDEYWREIRMKKIIHCLVIYHTIRDIILAKA</sequence>